<dbReference type="PANTHER" id="PTHR37423">
    <property type="entry name" value="SOLUBLE LYTIC MUREIN TRANSGLYCOSYLASE-RELATED"/>
    <property type="match status" value="1"/>
</dbReference>
<protein>
    <submittedName>
        <fullName evidence="3">Lytic transglycosylase domain-containing protein</fullName>
    </submittedName>
</protein>
<reference evidence="3 4" key="1">
    <citation type="submission" date="2020-02" db="EMBL/GenBank/DDBJ databases">
        <title>Genomic and physiological characterization of two novel Nitrospinaceae genera.</title>
        <authorList>
            <person name="Mueller A.J."/>
            <person name="Jung M.-Y."/>
            <person name="Strachan C.R."/>
            <person name="Herbold C.W."/>
            <person name="Kirkegaard R.H."/>
            <person name="Daims H."/>
        </authorList>
    </citation>
    <scope>NUCLEOTIDE SEQUENCE [LARGE SCALE GENOMIC DNA]</scope>
    <source>
        <strain evidence="3">EB</strain>
    </source>
</reference>
<feature type="domain" description="Transglycosylase SLT" evidence="2">
    <location>
        <begin position="126"/>
        <end position="243"/>
    </location>
</feature>
<dbReference type="SUPFAM" id="SSF53955">
    <property type="entry name" value="Lysozyme-like"/>
    <property type="match status" value="1"/>
</dbReference>
<sequence length="277" mass="30821">MACSISAKNRTVMFPDKIGSFELLKALISGTSVNDSKRIAKVFEVFLQKSRLGLPDNPQIPPLQKYTTEGVDLSRLKESFNSNVRPYDFKNTIKALNSIKSKSESEIQKQIDQYKNNIPRSIPLLANRAAEKHGVPKSLFRKMIWIESEFNSGAVSPKGAMGLGQLMPDTARELGLRVGPDKNEGSVWHPESNLDAAARYMKWLHTQFVKKGIEAEEAWKFSAAAYNAGIGNISKAINRAEGEGVTKWANVAQKLPEVTGRSSRETLNYLVRLNVKI</sequence>
<dbReference type="InterPro" id="IPR023346">
    <property type="entry name" value="Lysozyme-like_dom_sf"/>
</dbReference>
<dbReference type="PANTHER" id="PTHR37423:SF2">
    <property type="entry name" value="MEMBRANE-BOUND LYTIC MUREIN TRANSGLYCOSYLASE C"/>
    <property type="match status" value="1"/>
</dbReference>
<name>A0A7T0BZ08_9BACT</name>
<dbReference type="KEGG" id="nli:G3M70_16880"/>
<dbReference type="AlphaFoldDB" id="A0A7T0BZ08"/>
<dbReference type="Proteomes" id="UP000594688">
    <property type="component" value="Chromosome"/>
</dbReference>
<evidence type="ECO:0000313" key="4">
    <source>
        <dbReference type="Proteomes" id="UP000594688"/>
    </source>
</evidence>
<dbReference type="EMBL" id="CP048685">
    <property type="protein sequence ID" value="QPJ63456.1"/>
    <property type="molecule type" value="Genomic_DNA"/>
</dbReference>
<dbReference type="Pfam" id="PF01464">
    <property type="entry name" value="SLT"/>
    <property type="match status" value="1"/>
</dbReference>
<accession>A0A7T0BZ08</accession>
<gene>
    <name evidence="3" type="ORF">G3M70_16880</name>
</gene>
<dbReference type="InterPro" id="IPR008258">
    <property type="entry name" value="Transglycosylase_SLT_dom_1"/>
</dbReference>
<evidence type="ECO:0000256" key="1">
    <source>
        <dbReference type="ARBA" id="ARBA00007734"/>
    </source>
</evidence>
<evidence type="ECO:0000259" key="2">
    <source>
        <dbReference type="Pfam" id="PF01464"/>
    </source>
</evidence>
<proteinExistence type="inferred from homology"/>
<dbReference type="Gene3D" id="1.10.530.10">
    <property type="match status" value="1"/>
</dbReference>
<organism evidence="3 4">
    <name type="scientific">Candidatus Nitronauta litoralis</name>
    <dbReference type="NCBI Taxonomy" id="2705533"/>
    <lineage>
        <taxon>Bacteria</taxon>
        <taxon>Pseudomonadati</taxon>
        <taxon>Nitrospinota/Tectimicrobiota group</taxon>
        <taxon>Nitrospinota</taxon>
        <taxon>Nitrospinia</taxon>
        <taxon>Nitrospinales</taxon>
        <taxon>Nitrospinaceae</taxon>
        <taxon>Candidatus Nitronauta</taxon>
    </lineage>
</organism>
<evidence type="ECO:0000313" key="3">
    <source>
        <dbReference type="EMBL" id="QPJ63456.1"/>
    </source>
</evidence>
<comment type="similarity">
    <text evidence="1">Belongs to the transglycosylase Slt family.</text>
</comment>